<dbReference type="GO" id="GO:0016787">
    <property type="term" value="F:hydrolase activity"/>
    <property type="evidence" value="ECO:0007669"/>
    <property type="project" value="UniProtKB-KW"/>
</dbReference>
<evidence type="ECO:0000256" key="3">
    <source>
        <dbReference type="ARBA" id="ARBA00023295"/>
    </source>
</evidence>
<dbReference type="Gene3D" id="3.20.20.80">
    <property type="entry name" value="Glycosidases"/>
    <property type="match status" value="1"/>
</dbReference>
<evidence type="ECO:0000259" key="8">
    <source>
        <dbReference type="Pfam" id="PF02837"/>
    </source>
</evidence>
<feature type="region of interest" description="Disordered" evidence="4">
    <location>
        <begin position="741"/>
        <end position="762"/>
    </location>
</feature>
<name>A0ABV0G058_9BURK</name>
<keyword evidence="3" id="KW-0326">Glycosidase</keyword>
<evidence type="ECO:0000256" key="5">
    <source>
        <dbReference type="SAM" id="SignalP"/>
    </source>
</evidence>
<dbReference type="InterPro" id="IPR051913">
    <property type="entry name" value="GH2_Domain-Containing"/>
</dbReference>
<dbReference type="PANTHER" id="PTHR42732">
    <property type="entry name" value="BETA-GALACTOSIDASE"/>
    <property type="match status" value="1"/>
</dbReference>
<comment type="caution">
    <text evidence="9">The sequence shown here is derived from an EMBL/GenBank/DDBJ whole genome shotgun (WGS) entry which is preliminary data.</text>
</comment>
<dbReference type="Gene3D" id="2.60.40.10">
    <property type="entry name" value="Immunoglobulins"/>
    <property type="match status" value="2"/>
</dbReference>
<dbReference type="InterPro" id="IPR008979">
    <property type="entry name" value="Galactose-bd-like_sf"/>
</dbReference>
<comment type="similarity">
    <text evidence="1">Belongs to the glycosyl hydrolase 2 family.</text>
</comment>
<dbReference type="InterPro" id="IPR006101">
    <property type="entry name" value="Glyco_hydro_2"/>
</dbReference>
<protein>
    <submittedName>
        <fullName evidence="9">Glycoside hydrolase family 2 TIM barrel-domain containing protein</fullName>
    </submittedName>
</protein>
<dbReference type="Gene3D" id="2.60.120.260">
    <property type="entry name" value="Galactose-binding domain-like"/>
    <property type="match status" value="2"/>
</dbReference>
<keyword evidence="10" id="KW-1185">Reference proteome</keyword>
<dbReference type="InterPro" id="IPR006103">
    <property type="entry name" value="Glyco_hydro_2_cat"/>
</dbReference>
<accession>A0ABV0G058</accession>
<evidence type="ECO:0000256" key="2">
    <source>
        <dbReference type="ARBA" id="ARBA00022801"/>
    </source>
</evidence>
<dbReference type="EMBL" id="JBDPZD010000002">
    <property type="protein sequence ID" value="MEO3691110.1"/>
    <property type="molecule type" value="Genomic_DNA"/>
</dbReference>
<dbReference type="Pfam" id="PF02836">
    <property type="entry name" value="Glyco_hydro_2_C"/>
    <property type="match status" value="1"/>
</dbReference>
<dbReference type="InterPro" id="IPR017853">
    <property type="entry name" value="GH"/>
</dbReference>
<dbReference type="InterPro" id="IPR006102">
    <property type="entry name" value="Ig-like_GH2"/>
</dbReference>
<evidence type="ECO:0000259" key="7">
    <source>
        <dbReference type="Pfam" id="PF02836"/>
    </source>
</evidence>
<gene>
    <name evidence="9" type="ORF">ABDJ85_06475</name>
</gene>
<dbReference type="Pfam" id="PF00703">
    <property type="entry name" value="Glyco_hydro_2"/>
    <property type="match status" value="1"/>
</dbReference>
<proteinExistence type="inferred from homology"/>
<evidence type="ECO:0000313" key="10">
    <source>
        <dbReference type="Proteomes" id="UP001495147"/>
    </source>
</evidence>
<feature type="domain" description="Glycoside hydrolase family 2 immunoglobulin-like beta-sandwich" evidence="6">
    <location>
        <begin position="195"/>
        <end position="297"/>
    </location>
</feature>
<feature type="domain" description="Glycosyl hydrolases family 2 sugar binding" evidence="8">
    <location>
        <begin position="82"/>
        <end position="180"/>
    </location>
</feature>
<feature type="signal peptide" evidence="5">
    <location>
        <begin position="1"/>
        <end position="24"/>
    </location>
</feature>
<dbReference type="PRINTS" id="PR00132">
    <property type="entry name" value="GLHYDRLASE2"/>
</dbReference>
<dbReference type="SUPFAM" id="SSF49303">
    <property type="entry name" value="beta-Galactosidase/glucuronidase domain"/>
    <property type="match status" value="1"/>
</dbReference>
<dbReference type="PANTHER" id="PTHR42732:SF1">
    <property type="entry name" value="BETA-MANNOSIDASE"/>
    <property type="match status" value="1"/>
</dbReference>
<evidence type="ECO:0000256" key="4">
    <source>
        <dbReference type="SAM" id="MobiDB-lite"/>
    </source>
</evidence>
<dbReference type="InterPro" id="IPR013783">
    <property type="entry name" value="Ig-like_fold"/>
</dbReference>
<evidence type="ECO:0000313" key="9">
    <source>
        <dbReference type="EMBL" id="MEO3691110.1"/>
    </source>
</evidence>
<dbReference type="InterPro" id="IPR006104">
    <property type="entry name" value="Glyco_hydro_2_N"/>
</dbReference>
<dbReference type="SUPFAM" id="SSF49785">
    <property type="entry name" value="Galactose-binding domain-like"/>
    <property type="match status" value="2"/>
</dbReference>
<dbReference type="Pfam" id="PF02837">
    <property type="entry name" value="Glyco_hydro_2_N"/>
    <property type="match status" value="1"/>
</dbReference>
<dbReference type="RefSeq" id="WP_347703953.1">
    <property type="nucleotide sequence ID" value="NZ_JBDPZD010000002.1"/>
</dbReference>
<dbReference type="SUPFAM" id="SSF51445">
    <property type="entry name" value="(Trans)glycosidases"/>
    <property type="match status" value="1"/>
</dbReference>
<keyword evidence="5" id="KW-0732">Signal</keyword>
<evidence type="ECO:0000256" key="1">
    <source>
        <dbReference type="ARBA" id="ARBA00007401"/>
    </source>
</evidence>
<dbReference type="Proteomes" id="UP001495147">
    <property type="component" value="Unassembled WGS sequence"/>
</dbReference>
<keyword evidence="2 9" id="KW-0378">Hydrolase</keyword>
<feature type="domain" description="Glycoside hydrolase family 2 catalytic" evidence="7">
    <location>
        <begin position="304"/>
        <end position="474"/>
    </location>
</feature>
<organism evidence="9 10">
    <name type="scientific">Roseateles paludis</name>
    <dbReference type="NCBI Taxonomy" id="3145238"/>
    <lineage>
        <taxon>Bacteria</taxon>
        <taxon>Pseudomonadati</taxon>
        <taxon>Pseudomonadota</taxon>
        <taxon>Betaproteobacteria</taxon>
        <taxon>Burkholderiales</taxon>
        <taxon>Sphaerotilaceae</taxon>
        <taxon>Roseateles</taxon>
    </lineage>
</organism>
<reference evidence="9 10" key="1">
    <citation type="submission" date="2024-05" db="EMBL/GenBank/DDBJ databases">
        <title>Roseateles sp. DJS-2-20 16S ribosomal RNA gene Genome sequencing and assembly.</title>
        <authorList>
            <person name="Woo H."/>
        </authorList>
    </citation>
    <scope>NUCLEOTIDE SEQUENCE [LARGE SCALE GENOMIC DNA]</scope>
    <source>
        <strain evidence="9 10">DJS-2-20</strain>
    </source>
</reference>
<sequence>MNLLRSRHLFVALLCWLCCSLALAAIAPRQRDNFNRDWRFAFSVSDAGPGAAQAAFDDAGWMRVGLPHSFSTPYFLAPDFPVGIGWYRKDLDLPAVPATRRWALEFEGAFQVATVYVNGREMGQHRGGYTGFTVDLTPALRAGRNLIAVKVDNRWDPTLAPRAGEHVFSGGIYRDVWLVATDALHVPWAGVGVTTPGLADGQPRVAVETEVRNTGSDALSVTAETELLTDAGRRVARLPASQLLIEPGQLGRLTQRSDVLRQVALWSPETPTLYRVRTTLKVGGQVRDVVETSFGFRWVAWTADKGFFLNGQHRYFRGANAHQDQAGWGDAVANAAIDRDVKLMKDAGFDFLRGSHYPKDPQFAESADRRGMLFLSEAPFWGTAPFAHAWGASAYPPEAQHAEAFEASVKQQLAEMIRGHRNHPSIVAWSLCNEVFFTAKETLPAVRQLLKELVLLSHQLDPTRLASVSGAQRGELDHIGDIAGYNGDGAVLFQQPGLPSFVAEYGSTIADRPGPFDPGWGDIEKTPGATAGEPATWRPAWRAGEAIWAGFDHGSIAGKFGSMGLVDYARLPKRGWYWYRQHYLGIAPPAWPQAGVAAGLKLSTSAPAIRRADGTDDVQVVVTVVDAQGRALSNSPPVKLAIESGPGELPTGREIAFTPDGDIPIRDGQAAIAMRSWQAGLTRLRASSPGLRDAVLALPTLSGPAFVPGKTPLAAPRPYVRYQRVAAAGQALQAFGHQTPIRASSSQAGHGPAQANDGLADTYWAPGTDDAAPWIEIDTERIVSPQRLQLRFAPGRACALEVLNISPTNAPERLAQWAPSNPSAALESLTLPLADQAVRVLRLALVASPGAPACAVAELSLEGHLRD</sequence>
<dbReference type="InterPro" id="IPR036156">
    <property type="entry name" value="Beta-gal/glucu_dom_sf"/>
</dbReference>
<feature type="chain" id="PRO_5046474415" evidence="5">
    <location>
        <begin position="25"/>
        <end position="867"/>
    </location>
</feature>
<evidence type="ECO:0000259" key="6">
    <source>
        <dbReference type="Pfam" id="PF00703"/>
    </source>
</evidence>